<dbReference type="Proteomes" id="UP000184510">
    <property type="component" value="Unassembled WGS sequence"/>
</dbReference>
<organism evidence="1 2">
    <name type="scientific">Rubritalea squalenifaciens DSM 18772</name>
    <dbReference type="NCBI Taxonomy" id="1123071"/>
    <lineage>
        <taxon>Bacteria</taxon>
        <taxon>Pseudomonadati</taxon>
        <taxon>Verrucomicrobiota</taxon>
        <taxon>Verrucomicrobiia</taxon>
        <taxon>Verrucomicrobiales</taxon>
        <taxon>Rubritaleaceae</taxon>
        <taxon>Rubritalea</taxon>
    </lineage>
</organism>
<sequence>MSGVSIEMDDLQSGDLVTRTNVSLGELKECIKKLDGQRHSIMTLRILGAECYGHMCIGGGPDLYIVYYTMNNLSFHQLVSSTDKGDDFITLFIGDESYYPVNHCVGFEKAWKAIVYYFTNQCIDGNSLWMEC</sequence>
<dbReference type="InParanoid" id="A0A1M6LER9"/>
<dbReference type="AlphaFoldDB" id="A0A1M6LER9"/>
<dbReference type="EMBL" id="FQYR01000004">
    <property type="protein sequence ID" value="SHJ69667.1"/>
    <property type="molecule type" value="Genomic_DNA"/>
</dbReference>
<evidence type="ECO:0000313" key="2">
    <source>
        <dbReference type="Proteomes" id="UP000184510"/>
    </source>
</evidence>
<gene>
    <name evidence="1" type="ORF">SAMN02745181_2376</name>
</gene>
<accession>A0A1M6LER9</accession>
<proteinExistence type="predicted"/>
<name>A0A1M6LER9_9BACT</name>
<evidence type="ECO:0000313" key="1">
    <source>
        <dbReference type="EMBL" id="SHJ69667.1"/>
    </source>
</evidence>
<reference evidence="1 2" key="1">
    <citation type="submission" date="2016-11" db="EMBL/GenBank/DDBJ databases">
        <authorList>
            <person name="Jaros S."/>
            <person name="Januszkiewicz K."/>
            <person name="Wedrychowicz H."/>
        </authorList>
    </citation>
    <scope>NUCLEOTIDE SEQUENCE [LARGE SCALE GENOMIC DNA]</scope>
    <source>
        <strain evidence="1 2">DSM 18772</strain>
    </source>
</reference>
<evidence type="ECO:0008006" key="3">
    <source>
        <dbReference type="Google" id="ProtNLM"/>
    </source>
</evidence>
<keyword evidence="2" id="KW-1185">Reference proteome</keyword>
<protein>
    <recommendedName>
        <fullName evidence="3">Immunity protein Imm1</fullName>
    </recommendedName>
</protein>